<dbReference type="AlphaFoldDB" id="A0A0M3IIB8"/>
<accession>A0A0M3IIB8</accession>
<proteinExistence type="predicted"/>
<feature type="region of interest" description="Disordered" evidence="1">
    <location>
        <begin position="1"/>
        <end position="56"/>
    </location>
</feature>
<protein>
    <submittedName>
        <fullName evidence="3">IBB domain-containing protein</fullName>
    </submittedName>
</protein>
<evidence type="ECO:0000256" key="1">
    <source>
        <dbReference type="SAM" id="MobiDB-lite"/>
    </source>
</evidence>
<evidence type="ECO:0000313" key="2">
    <source>
        <dbReference type="Proteomes" id="UP000036681"/>
    </source>
</evidence>
<dbReference type="WBParaSite" id="ALUE_0001827401-mRNA-1">
    <property type="protein sequence ID" value="ALUE_0001827401-mRNA-1"/>
    <property type="gene ID" value="ALUE_0001827401"/>
</dbReference>
<name>A0A0M3IIB8_ASCLU</name>
<organism evidence="2 3">
    <name type="scientific">Ascaris lumbricoides</name>
    <name type="common">Giant roundworm</name>
    <dbReference type="NCBI Taxonomy" id="6252"/>
    <lineage>
        <taxon>Eukaryota</taxon>
        <taxon>Metazoa</taxon>
        <taxon>Ecdysozoa</taxon>
        <taxon>Nematoda</taxon>
        <taxon>Chromadorea</taxon>
        <taxon>Rhabditida</taxon>
        <taxon>Spirurina</taxon>
        <taxon>Ascaridomorpha</taxon>
        <taxon>Ascaridoidea</taxon>
        <taxon>Ascarididae</taxon>
        <taxon>Ascaris</taxon>
    </lineage>
</organism>
<sequence length="56" mass="6441">MAHRSRRELHRQIDAPNRNRRRRQTQAQAHLHDLADSDELPSSLIAPVGTDEVSKC</sequence>
<keyword evidence="2" id="KW-1185">Reference proteome</keyword>
<reference evidence="3" key="1">
    <citation type="submission" date="2017-02" db="UniProtKB">
        <authorList>
            <consortium name="WormBaseParasite"/>
        </authorList>
    </citation>
    <scope>IDENTIFICATION</scope>
</reference>
<dbReference type="Proteomes" id="UP000036681">
    <property type="component" value="Unplaced"/>
</dbReference>
<evidence type="ECO:0000313" key="3">
    <source>
        <dbReference type="WBParaSite" id="ALUE_0001827401-mRNA-1"/>
    </source>
</evidence>